<dbReference type="VEuPathDB" id="FungiDB:SeMB42_g04465"/>
<name>A0A507CJF2_9FUNG</name>
<feature type="region of interest" description="Disordered" evidence="3">
    <location>
        <begin position="1"/>
        <end position="59"/>
    </location>
</feature>
<evidence type="ECO:0000313" key="6">
    <source>
        <dbReference type="EMBL" id="TPX44046.1"/>
    </source>
</evidence>
<accession>A0A507CJF2</accession>
<comment type="caution">
    <text evidence="5">The sequence shown here is derived from an EMBL/GenBank/DDBJ whole genome shotgun (WGS) entry which is preliminary data.</text>
</comment>
<evidence type="ECO:0000259" key="4">
    <source>
        <dbReference type="Pfam" id="PF12928"/>
    </source>
</evidence>
<keyword evidence="2" id="KW-0819">tRNA processing</keyword>
<dbReference type="GO" id="GO:0000214">
    <property type="term" value="C:tRNA-intron endonuclease complex"/>
    <property type="evidence" value="ECO:0007669"/>
    <property type="project" value="TreeGrafter"/>
</dbReference>
<dbReference type="PANTHER" id="PTHR21027">
    <property type="entry name" value="TRNA-SPLICING ENDONUCLEASE SUBUNIT SEN54"/>
    <property type="match status" value="1"/>
</dbReference>
<gene>
    <name evidence="5" type="ORF">SeLEV6574_g07096</name>
    <name evidence="6" type="ORF">SeMB42_g04465</name>
</gene>
<dbReference type="InterPro" id="IPR024336">
    <property type="entry name" value="tRNA_splic_suSen54_N"/>
</dbReference>
<evidence type="ECO:0000256" key="1">
    <source>
        <dbReference type="ARBA" id="ARBA00005736"/>
    </source>
</evidence>
<organism evidence="5 8">
    <name type="scientific">Synchytrium endobioticum</name>
    <dbReference type="NCBI Taxonomy" id="286115"/>
    <lineage>
        <taxon>Eukaryota</taxon>
        <taxon>Fungi</taxon>
        <taxon>Fungi incertae sedis</taxon>
        <taxon>Chytridiomycota</taxon>
        <taxon>Chytridiomycota incertae sedis</taxon>
        <taxon>Chytridiomycetes</taxon>
        <taxon>Synchytriales</taxon>
        <taxon>Synchytriaceae</taxon>
        <taxon>Synchytrium</taxon>
    </lineage>
</organism>
<dbReference type="OrthoDB" id="408683at2759"/>
<comment type="similarity">
    <text evidence="1">Belongs to the SEN54 family.</text>
</comment>
<evidence type="ECO:0000313" key="5">
    <source>
        <dbReference type="EMBL" id="TPX39619.1"/>
    </source>
</evidence>
<reference evidence="7 8" key="1">
    <citation type="journal article" date="2019" name="Sci. Rep.">
        <title>Comparative genomics of chytrid fungi reveal insights into the obligate biotrophic and pathogenic lifestyle of Synchytrium endobioticum.</title>
        <authorList>
            <person name="van de Vossenberg B.T.L.H."/>
            <person name="Warris S."/>
            <person name="Nguyen H.D.T."/>
            <person name="van Gent-Pelzer M.P.E."/>
            <person name="Joly D.L."/>
            <person name="van de Geest H.C."/>
            <person name="Bonants P.J.M."/>
            <person name="Smith D.S."/>
            <person name="Levesque C.A."/>
            <person name="van der Lee T.A.J."/>
        </authorList>
    </citation>
    <scope>NUCLEOTIDE SEQUENCE [LARGE SCALE GENOMIC DNA]</scope>
    <source>
        <strain evidence="5 8">LEV6574</strain>
        <strain evidence="6 7">MB42</strain>
    </source>
</reference>
<dbReference type="Pfam" id="PF12928">
    <property type="entry name" value="tRNA_int_end_N2"/>
    <property type="match status" value="1"/>
</dbReference>
<evidence type="ECO:0000256" key="3">
    <source>
        <dbReference type="SAM" id="MobiDB-lite"/>
    </source>
</evidence>
<dbReference type="InterPro" id="IPR024337">
    <property type="entry name" value="tRNA_splic_suSen54"/>
</dbReference>
<dbReference type="STRING" id="286115.A0A507CJF2"/>
<protein>
    <recommendedName>
        <fullName evidence="4">tRNA-splicing endonuclease subunit Sen54 N-terminal domain-containing protein</fullName>
    </recommendedName>
</protein>
<dbReference type="AlphaFoldDB" id="A0A507CJF2"/>
<evidence type="ECO:0000256" key="2">
    <source>
        <dbReference type="ARBA" id="ARBA00022694"/>
    </source>
</evidence>
<feature type="domain" description="tRNA-splicing endonuclease subunit Sen54 N-terminal" evidence="4">
    <location>
        <begin position="104"/>
        <end position="169"/>
    </location>
</feature>
<proteinExistence type="inferred from homology"/>
<dbReference type="Proteomes" id="UP000317494">
    <property type="component" value="Unassembled WGS sequence"/>
</dbReference>
<dbReference type="EMBL" id="QEAN01000181">
    <property type="protein sequence ID" value="TPX44046.1"/>
    <property type="molecule type" value="Genomic_DNA"/>
</dbReference>
<dbReference type="GO" id="GO:0000379">
    <property type="term" value="P:tRNA-type intron splice site recognition and cleavage"/>
    <property type="evidence" value="ECO:0007669"/>
    <property type="project" value="TreeGrafter"/>
</dbReference>
<feature type="compositionally biased region" description="Basic and acidic residues" evidence="3">
    <location>
        <begin position="32"/>
        <end position="47"/>
    </location>
</feature>
<keyword evidence="7" id="KW-1185">Reference proteome</keyword>
<dbReference type="PANTHER" id="PTHR21027:SF1">
    <property type="entry name" value="TRNA-SPLICING ENDONUCLEASE SUBUNIT SEN54"/>
    <property type="match status" value="1"/>
</dbReference>
<sequence>MQAGNEASSYDVYVSNEEPVSELAEDSGSDDDCTHEGPDNAQKKTDDGQGQDASDDEEGIPDFSQLLISKEHTMAIRGTKLGTPEDCEEHRSKLQVSMDAYLLVLSEERRVQRSSIVRATWLPDVRMAQVSQPNGVHFQSTGRISVNGKLRLFPEETLYLMERGVISLRVGAGIVSLQQAYLILLDDDWCTLEKCQAYMYLRRLGYYVFRHSLHQPALSALEVQSKGRQQPRTATLGIWNPVYSMLSFIVTRFLWWRRPVKKNVYVALINTSECVSFDDVYKQLQVIPQPICETPIPYIWSPDFDAYKPKPHFKKTSPGIPSFSFMVLRAIDKVPLSGDLKHLQSQAPDVPVKLVVVDGSNISFLSVSFQSPHP</sequence>
<evidence type="ECO:0000313" key="7">
    <source>
        <dbReference type="Proteomes" id="UP000317494"/>
    </source>
</evidence>
<dbReference type="Proteomes" id="UP000320475">
    <property type="component" value="Unassembled WGS sequence"/>
</dbReference>
<evidence type="ECO:0000313" key="8">
    <source>
        <dbReference type="Proteomes" id="UP000320475"/>
    </source>
</evidence>
<dbReference type="EMBL" id="QEAM01000461">
    <property type="protein sequence ID" value="TPX39619.1"/>
    <property type="molecule type" value="Genomic_DNA"/>
</dbReference>
<feature type="compositionally biased region" description="Acidic residues" evidence="3">
    <location>
        <begin position="19"/>
        <end position="31"/>
    </location>
</feature>